<dbReference type="STRING" id="1802421.A2318_03455"/>
<accession>A0A1F7W2S6</accession>
<protein>
    <recommendedName>
        <fullName evidence="1">PPM-type phosphatase domain-containing protein</fullName>
    </recommendedName>
</protein>
<dbReference type="InterPro" id="IPR001932">
    <property type="entry name" value="PPM-type_phosphatase-like_dom"/>
</dbReference>
<feature type="domain" description="PPM-type phosphatase" evidence="1">
    <location>
        <begin position="6"/>
        <end position="266"/>
    </location>
</feature>
<comment type="caution">
    <text evidence="2">The sequence shown here is derived from an EMBL/GenBank/DDBJ whole genome shotgun (WGS) entry which is preliminary data.</text>
</comment>
<dbReference type="SUPFAM" id="SSF81606">
    <property type="entry name" value="PP2C-like"/>
    <property type="match status" value="1"/>
</dbReference>
<evidence type="ECO:0000313" key="3">
    <source>
        <dbReference type="Proteomes" id="UP000177331"/>
    </source>
</evidence>
<dbReference type="Gene3D" id="3.60.40.10">
    <property type="entry name" value="PPM-type phosphatase domain"/>
    <property type="match status" value="1"/>
</dbReference>
<evidence type="ECO:0000259" key="1">
    <source>
        <dbReference type="PROSITE" id="PS51746"/>
    </source>
</evidence>
<evidence type="ECO:0000313" key="2">
    <source>
        <dbReference type="EMBL" id="OGL96424.1"/>
    </source>
</evidence>
<sequence length="271" mass="29733">MKIFVRTHAAPKGARQYTGAKSEDAFYHNDPSDRPFIAAVADGHGDPKQNVSTCELAALVARMLCDRKILDVAALCDIVQETIGQDFAACKSGAVATRVLFDEGGFQVMCVGDVRLYRFVPEGEDDFEQITVDHHPGNPVERERLEPLVYHAQTNPKGNFFFYPLGSENPTRIMSGTCAIMVTRSFGDPEMRPAIISDPSACFAPLDTNVRHIFALCSDGGADIVERAFVAARERDNASLDEFLHLVQIHTPPKPGDDVTILLIELTPENA</sequence>
<dbReference type="EMBL" id="MGFD01000068">
    <property type="protein sequence ID" value="OGL96424.1"/>
    <property type="molecule type" value="Genomic_DNA"/>
</dbReference>
<dbReference type="SMART" id="SM00332">
    <property type="entry name" value="PP2Cc"/>
    <property type="match status" value="1"/>
</dbReference>
<gene>
    <name evidence="2" type="ORF">A2318_03455</name>
</gene>
<dbReference type="GO" id="GO:0004722">
    <property type="term" value="F:protein serine/threonine phosphatase activity"/>
    <property type="evidence" value="ECO:0007669"/>
    <property type="project" value="InterPro"/>
</dbReference>
<dbReference type="Proteomes" id="UP000177331">
    <property type="component" value="Unassembled WGS sequence"/>
</dbReference>
<dbReference type="AlphaFoldDB" id="A0A1F7W2S6"/>
<dbReference type="PROSITE" id="PS51746">
    <property type="entry name" value="PPM_2"/>
    <property type="match status" value="1"/>
</dbReference>
<dbReference type="PANTHER" id="PTHR13832:SF827">
    <property type="entry name" value="PROTEIN PHOSPHATASE 1L"/>
    <property type="match status" value="1"/>
</dbReference>
<dbReference type="InterPro" id="IPR036457">
    <property type="entry name" value="PPM-type-like_dom_sf"/>
</dbReference>
<organism evidence="2 3">
    <name type="scientific">Candidatus Uhrbacteria bacterium RIFOXYB2_FULL_45_11</name>
    <dbReference type="NCBI Taxonomy" id="1802421"/>
    <lineage>
        <taxon>Bacteria</taxon>
        <taxon>Candidatus Uhriibacteriota</taxon>
    </lineage>
</organism>
<proteinExistence type="predicted"/>
<name>A0A1F7W2S6_9BACT</name>
<dbReference type="InterPro" id="IPR015655">
    <property type="entry name" value="PP2C"/>
</dbReference>
<reference evidence="2 3" key="1">
    <citation type="journal article" date="2016" name="Nat. Commun.">
        <title>Thousands of microbial genomes shed light on interconnected biogeochemical processes in an aquifer system.</title>
        <authorList>
            <person name="Anantharaman K."/>
            <person name="Brown C.T."/>
            <person name="Hug L.A."/>
            <person name="Sharon I."/>
            <person name="Castelle C.J."/>
            <person name="Probst A.J."/>
            <person name="Thomas B.C."/>
            <person name="Singh A."/>
            <person name="Wilkins M.J."/>
            <person name="Karaoz U."/>
            <person name="Brodie E.L."/>
            <person name="Williams K.H."/>
            <person name="Hubbard S.S."/>
            <person name="Banfield J.F."/>
        </authorList>
    </citation>
    <scope>NUCLEOTIDE SEQUENCE [LARGE SCALE GENOMIC DNA]</scope>
</reference>
<dbReference type="Pfam" id="PF00481">
    <property type="entry name" value="PP2C"/>
    <property type="match status" value="1"/>
</dbReference>
<dbReference type="PANTHER" id="PTHR13832">
    <property type="entry name" value="PROTEIN PHOSPHATASE 2C"/>
    <property type="match status" value="1"/>
</dbReference>